<accession>A0A9N7YUA5</accession>
<organism evidence="1 2">
    <name type="scientific">Pleuronectes platessa</name>
    <name type="common">European plaice</name>
    <dbReference type="NCBI Taxonomy" id="8262"/>
    <lineage>
        <taxon>Eukaryota</taxon>
        <taxon>Metazoa</taxon>
        <taxon>Chordata</taxon>
        <taxon>Craniata</taxon>
        <taxon>Vertebrata</taxon>
        <taxon>Euteleostomi</taxon>
        <taxon>Actinopterygii</taxon>
        <taxon>Neopterygii</taxon>
        <taxon>Teleostei</taxon>
        <taxon>Neoteleostei</taxon>
        <taxon>Acanthomorphata</taxon>
        <taxon>Carangaria</taxon>
        <taxon>Pleuronectiformes</taxon>
        <taxon>Pleuronectoidei</taxon>
        <taxon>Pleuronectidae</taxon>
        <taxon>Pleuronectes</taxon>
    </lineage>
</organism>
<dbReference type="EMBL" id="CADEAL010002035">
    <property type="protein sequence ID" value="CAB1437521.1"/>
    <property type="molecule type" value="Genomic_DNA"/>
</dbReference>
<comment type="caution">
    <text evidence="1">The sequence shown here is derived from an EMBL/GenBank/DDBJ whole genome shotgun (WGS) entry which is preliminary data.</text>
</comment>
<evidence type="ECO:0000313" key="1">
    <source>
        <dbReference type="EMBL" id="CAB1437521.1"/>
    </source>
</evidence>
<reference evidence="1" key="1">
    <citation type="submission" date="2020-03" db="EMBL/GenBank/DDBJ databases">
        <authorList>
            <person name="Weist P."/>
        </authorList>
    </citation>
    <scope>NUCLEOTIDE SEQUENCE</scope>
</reference>
<dbReference type="Proteomes" id="UP001153269">
    <property type="component" value="Unassembled WGS sequence"/>
</dbReference>
<proteinExistence type="predicted"/>
<dbReference type="AlphaFoldDB" id="A0A9N7YUA5"/>
<keyword evidence="2" id="KW-1185">Reference proteome</keyword>
<gene>
    <name evidence="1" type="ORF">PLEPLA_LOCUS25490</name>
</gene>
<protein>
    <submittedName>
        <fullName evidence="1">Uncharacterized protein</fullName>
    </submittedName>
</protein>
<evidence type="ECO:0000313" key="2">
    <source>
        <dbReference type="Proteomes" id="UP001153269"/>
    </source>
</evidence>
<sequence length="166" mass="19105">MLPSDDLIHLGQYSVCPQFGMRGREEEKGVRGEACFREEEEEETHNLSRVYTASCPMPAGIGSSNPFDPQRISATDNGRVTISQTVPRKIRVHICEQHRREERSVMSERLPEREEGRSLLLLQRLQTKMDDASLRSINVSWDWLQLPFNPQRMSGIDDGWICINHP</sequence>
<name>A0A9N7YUA5_PLEPL</name>